<dbReference type="Proteomes" id="UP000309215">
    <property type="component" value="Unassembled WGS sequence"/>
</dbReference>
<dbReference type="AlphaFoldDB" id="A0A4U1IYH6"/>
<gene>
    <name evidence="1" type="ORF">E8A74_38465</name>
</gene>
<proteinExistence type="predicted"/>
<name>A0A4U1IYH6_9BACT</name>
<sequence>MRFRELIQDSSATIDAIASYLDGLSAEDRLHETRTLSRDEQRKLYQRAEKAPPITLEHFVPADIAKLAPVHHDGRNTLPLPSSLKLFQKRFCRPEDGSERLFGYNQSPFLGTVGPGFFVAIPTKGRPEWEARGQIVIDYFQVPDGPVAAGWPKVIPNSKGLQTFVYNGTRDYMRKVSTHVSIGAAYKGEKALDHYFILCRDR</sequence>
<accession>A0A4U1IYH6</accession>
<organism evidence="1 2">
    <name type="scientific">Polyangium fumosum</name>
    <dbReference type="NCBI Taxonomy" id="889272"/>
    <lineage>
        <taxon>Bacteria</taxon>
        <taxon>Pseudomonadati</taxon>
        <taxon>Myxococcota</taxon>
        <taxon>Polyangia</taxon>
        <taxon>Polyangiales</taxon>
        <taxon>Polyangiaceae</taxon>
        <taxon>Polyangium</taxon>
    </lineage>
</organism>
<dbReference type="RefSeq" id="WP_136934093.1">
    <property type="nucleotide sequence ID" value="NZ_SSMQ01000058.1"/>
</dbReference>
<evidence type="ECO:0000313" key="2">
    <source>
        <dbReference type="Proteomes" id="UP000309215"/>
    </source>
</evidence>
<comment type="caution">
    <text evidence="1">The sequence shown here is derived from an EMBL/GenBank/DDBJ whole genome shotgun (WGS) entry which is preliminary data.</text>
</comment>
<dbReference type="OrthoDB" id="5503286at2"/>
<evidence type="ECO:0000313" key="1">
    <source>
        <dbReference type="EMBL" id="TKC99304.1"/>
    </source>
</evidence>
<keyword evidence="2" id="KW-1185">Reference proteome</keyword>
<dbReference type="EMBL" id="SSMQ01000058">
    <property type="protein sequence ID" value="TKC99304.1"/>
    <property type="molecule type" value="Genomic_DNA"/>
</dbReference>
<protein>
    <submittedName>
        <fullName evidence="1">Uncharacterized protein</fullName>
    </submittedName>
</protein>
<reference evidence="1 2" key="1">
    <citation type="submission" date="2019-04" db="EMBL/GenBank/DDBJ databases">
        <authorList>
            <person name="Li Y."/>
            <person name="Wang J."/>
        </authorList>
    </citation>
    <scope>NUCLEOTIDE SEQUENCE [LARGE SCALE GENOMIC DNA]</scope>
    <source>
        <strain evidence="1 2">DSM 14668</strain>
    </source>
</reference>